<sequence>MGNAERYVDGFLIPIPKDKVSKYREIAQKAGEIWKELGALEYYECIGDELDIEEMVSFKKAANTSEGETVVFSWIVYESKEQRDKVNEAVMNDPRMKEMMESGSPDIFDYRRMAYGGFKTLVNL</sequence>
<dbReference type="Gene3D" id="3.30.70.100">
    <property type="match status" value="1"/>
</dbReference>
<dbReference type="Proteomes" id="UP000033101">
    <property type="component" value="Chromosome"/>
</dbReference>
<protein>
    <recommendedName>
        <fullName evidence="3">RNA signal recognition particle 4.5S RNA</fullName>
    </recommendedName>
</protein>
<name>A0A0E3WTN8_9EURY</name>
<evidence type="ECO:0008006" key="3">
    <source>
        <dbReference type="Google" id="ProtNLM"/>
    </source>
</evidence>
<evidence type="ECO:0000313" key="2">
    <source>
        <dbReference type="Proteomes" id="UP000033101"/>
    </source>
</evidence>
<keyword evidence="2" id="KW-1185">Reference proteome</keyword>
<dbReference type="EMBL" id="CP009516">
    <property type="protein sequence ID" value="AKB78220.1"/>
    <property type="molecule type" value="Genomic_DNA"/>
</dbReference>
<accession>A0A0E3WTN8</accession>
<reference evidence="1 2" key="1">
    <citation type="submission" date="2014-07" db="EMBL/GenBank/DDBJ databases">
        <title>Methanogenic archaea and the global carbon cycle.</title>
        <authorList>
            <person name="Henriksen J.R."/>
            <person name="Luke J."/>
            <person name="Reinhart S."/>
            <person name="Benedict M.N."/>
            <person name="Youngblut N.D."/>
            <person name="Metcalf M.E."/>
            <person name="Whitaker R.J."/>
            <person name="Metcalf W.W."/>
        </authorList>
    </citation>
    <scope>NUCLEOTIDE SEQUENCE [LARGE SCALE GENOMIC DNA]</scope>
    <source>
        <strain evidence="1 2">HB-1</strain>
    </source>
</reference>
<dbReference type="HOGENOM" id="CLU_136844_0_0_2"/>
<dbReference type="PATRIC" id="fig|1434110.4.peg.2197"/>
<evidence type="ECO:0000313" key="1">
    <source>
        <dbReference type="EMBL" id="AKB78220.1"/>
    </source>
</evidence>
<dbReference type="SUPFAM" id="SSF54909">
    <property type="entry name" value="Dimeric alpha+beta barrel"/>
    <property type="match status" value="1"/>
</dbReference>
<dbReference type="InterPro" id="IPR009874">
    <property type="entry name" value="DUF1428"/>
</dbReference>
<proteinExistence type="predicted"/>
<dbReference type="GeneID" id="24830956"/>
<dbReference type="KEGG" id="mhor:MSHOH_1737"/>
<dbReference type="OrthoDB" id="346174at2157"/>
<dbReference type="PIRSF" id="PIRSF007028">
    <property type="entry name" value="UCP007028"/>
    <property type="match status" value="1"/>
</dbReference>
<gene>
    <name evidence="1" type="ORF">MSHOH_1737</name>
</gene>
<dbReference type="RefSeq" id="WP_048139124.1">
    <property type="nucleotide sequence ID" value="NZ_CP009516.1"/>
</dbReference>
<dbReference type="AlphaFoldDB" id="A0A0E3WTN8"/>
<dbReference type="Pfam" id="PF07237">
    <property type="entry name" value="DUF1428"/>
    <property type="match status" value="1"/>
</dbReference>
<organism evidence="1 2">
    <name type="scientific">Methanosarcina horonobensis HB-1 = JCM 15518</name>
    <dbReference type="NCBI Taxonomy" id="1434110"/>
    <lineage>
        <taxon>Archaea</taxon>
        <taxon>Methanobacteriati</taxon>
        <taxon>Methanobacteriota</taxon>
        <taxon>Stenosarchaea group</taxon>
        <taxon>Methanomicrobia</taxon>
        <taxon>Methanosarcinales</taxon>
        <taxon>Methanosarcinaceae</taxon>
        <taxon>Methanosarcina</taxon>
    </lineage>
</organism>
<dbReference type="InterPro" id="IPR011008">
    <property type="entry name" value="Dimeric_a/b-barrel"/>
</dbReference>